<dbReference type="Gene3D" id="3.40.630.30">
    <property type="match status" value="1"/>
</dbReference>
<keyword evidence="2" id="KW-0808">Transferase</keyword>
<reference evidence="2 3" key="1">
    <citation type="submission" date="2020-08" db="EMBL/GenBank/DDBJ databases">
        <title>Croceimicrobium hydrocarbonivorans gen. nov., sp. nov., a novel marine bacterium isolated from a bacterial consortium that degrades polyethylene terephthalate.</title>
        <authorList>
            <person name="Liu R."/>
        </authorList>
    </citation>
    <scope>NUCLEOTIDE SEQUENCE [LARGE SCALE GENOMIC DNA]</scope>
    <source>
        <strain evidence="2 3">A20-9</strain>
    </source>
</reference>
<dbReference type="GO" id="GO:0016747">
    <property type="term" value="F:acyltransferase activity, transferring groups other than amino-acyl groups"/>
    <property type="evidence" value="ECO:0007669"/>
    <property type="project" value="InterPro"/>
</dbReference>
<organism evidence="2 3">
    <name type="scientific">Croceimicrobium hydrocarbonivorans</name>
    <dbReference type="NCBI Taxonomy" id="2761580"/>
    <lineage>
        <taxon>Bacteria</taxon>
        <taxon>Pseudomonadati</taxon>
        <taxon>Bacteroidota</taxon>
        <taxon>Flavobacteriia</taxon>
        <taxon>Flavobacteriales</taxon>
        <taxon>Owenweeksiaceae</taxon>
        <taxon>Croceimicrobium</taxon>
    </lineage>
</organism>
<dbReference type="KEGG" id="chyd:H4K34_05815"/>
<feature type="domain" description="N-acetyltransferase" evidence="1">
    <location>
        <begin position="5"/>
        <end position="146"/>
    </location>
</feature>
<evidence type="ECO:0000313" key="2">
    <source>
        <dbReference type="EMBL" id="QNR25356.1"/>
    </source>
</evidence>
<dbReference type="Pfam" id="PF13673">
    <property type="entry name" value="Acetyltransf_10"/>
    <property type="match status" value="1"/>
</dbReference>
<dbReference type="EMBL" id="CP060139">
    <property type="protein sequence ID" value="QNR25356.1"/>
    <property type="molecule type" value="Genomic_DNA"/>
</dbReference>
<dbReference type="CDD" id="cd04301">
    <property type="entry name" value="NAT_SF"/>
    <property type="match status" value="1"/>
</dbReference>
<dbReference type="AlphaFoldDB" id="A0A7H0VI08"/>
<name>A0A7H0VI08_9FLAO</name>
<keyword evidence="3" id="KW-1185">Reference proteome</keyword>
<proteinExistence type="predicted"/>
<dbReference type="Proteomes" id="UP000516305">
    <property type="component" value="Chromosome"/>
</dbReference>
<dbReference type="SUPFAM" id="SSF55729">
    <property type="entry name" value="Acyl-CoA N-acyltransferases (Nat)"/>
    <property type="match status" value="1"/>
</dbReference>
<evidence type="ECO:0000313" key="3">
    <source>
        <dbReference type="Proteomes" id="UP000516305"/>
    </source>
</evidence>
<sequence>MSKSISIRDLKAEESEWKDLIQLREAILRQPPALPFSPEELEEEKKHFHFGLYESDLLSGTAALVQEGKQYKMQRVAIRADRQSQGLGTALMQYCESWILNRGGNRVYCHARDTAVNFYLQQGFQAQGDYFDEDHIPHLKMFKKLP</sequence>
<accession>A0A7H0VI08</accession>
<gene>
    <name evidence="2" type="ORF">H4K34_05815</name>
</gene>
<protein>
    <submittedName>
        <fullName evidence="2">GNAT family N-acetyltransferase</fullName>
    </submittedName>
</protein>
<dbReference type="PROSITE" id="PS51186">
    <property type="entry name" value="GNAT"/>
    <property type="match status" value="1"/>
</dbReference>
<dbReference type="InterPro" id="IPR000182">
    <property type="entry name" value="GNAT_dom"/>
</dbReference>
<dbReference type="RefSeq" id="WP_210759883.1">
    <property type="nucleotide sequence ID" value="NZ_CP060139.1"/>
</dbReference>
<evidence type="ECO:0000259" key="1">
    <source>
        <dbReference type="PROSITE" id="PS51186"/>
    </source>
</evidence>
<dbReference type="InterPro" id="IPR016181">
    <property type="entry name" value="Acyl_CoA_acyltransferase"/>
</dbReference>